<dbReference type="GO" id="GO:0000978">
    <property type="term" value="F:RNA polymerase II cis-regulatory region sequence-specific DNA binding"/>
    <property type="evidence" value="ECO:0007669"/>
    <property type="project" value="TreeGrafter"/>
</dbReference>
<feature type="compositionally biased region" description="Low complexity" evidence="6">
    <location>
        <begin position="125"/>
        <end position="134"/>
    </location>
</feature>
<dbReference type="GeneID" id="64959537"/>
<evidence type="ECO:0000259" key="7">
    <source>
        <dbReference type="PROSITE" id="PS50157"/>
    </source>
</evidence>
<dbReference type="Proteomes" id="UP000661280">
    <property type="component" value="Chromosome 3"/>
</dbReference>
<dbReference type="PANTHER" id="PTHR19818">
    <property type="entry name" value="ZINC FINGER PROTEIN ZIC AND GLI"/>
    <property type="match status" value="1"/>
</dbReference>
<evidence type="ECO:0000256" key="5">
    <source>
        <dbReference type="PROSITE-ProRule" id="PRU00042"/>
    </source>
</evidence>
<dbReference type="PROSITE" id="PS50157">
    <property type="entry name" value="ZINC_FINGER_C2H2_2"/>
    <property type="match status" value="4"/>
</dbReference>
<protein>
    <recommendedName>
        <fullName evidence="7">C2H2-type domain-containing protein</fullName>
    </recommendedName>
</protein>
<dbReference type="PANTHER" id="PTHR19818:SF159">
    <property type="entry name" value="C2H2-TYPE DOMAIN-CONTAINING PROTEIN"/>
    <property type="match status" value="1"/>
</dbReference>
<dbReference type="InterPro" id="IPR013087">
    <property type="entry name" value="Znf_C2H2_type"/>
</dbReference>
<evidence type="ECO:0000256" key="3">
    <source>
        <dbReference type="ARBA" id="ARBA00022771"/>
    </source>
</evidence>
<evidence type="ECO:0000256" key="6">
    <source>
        <dbReference type="SAM" id="MobiDB-lite"/>
    </source>
</evidence>
<dbReference type="PROSITE" id="PS00028">
    <property type="entry name" value="ZINC_FINGER_C2H2_1"/>
    <property type="match status" value="3"/>
</dbReference>
<dbReference type="FunFam" id="3.30.160.60:FF:001270">
    <property type="entry name" value="zinc finger protein 583 isoform X1"/>
    <property type="match status" value="1"/>
</dbReference>
<dbReference type="AlphaFoldDB" id="A0A7R7W894"/>
<dbReference type="KEGG" id="aluc:AKAW2_31531S"/>
<dbReference type="Pfam" id="PF00096">
    <property type="entry name" value="zf-C2H2"/>
    <property type="match status" value="3"/>
</dbReference>
<accession>A0A7R7W894</accession>
<dbReference type="GO" id="GO:0000981">
    <property type="term" value="F:DNA-binding transcription factor activity, RNA polymerase II-specific"/>
    <property type="evidence" value="ECO:0007669"/>
    <property type="project" value="TreeGrafter"/>
</dbReference>
<dbReference type="GO" id="GO:0005634">
    <property type="term" value="C:nucleus"/>
    <property type="evidence" value="ECO:0007669"/>
    <property type="project" value="UniProtKB-ARBA"/>
</dbReference>
<dbReference type="FunFam" id="3.30.160.60:FF:002343">
    <property type="entry name" value="Zinc finger protein 33A"/>
    <property type="match status" value="1"/>
</dbReference>
<name>A0A7R7W894_ASPKA</name>
<dbReference type="EMBL" id="AP024427">
    <property type="protein sequence ID" value="BCR98212.1"/>
    <property type="molecule type" value="Genomic_DNA"/>
</dbReference>
<dbReference type="InterPro" id="IPR050329">
    <property type="entry name" value="GLI_C2H2-zinc-finger"/>
</dbReference>
<feature type="domain" description="C2H2-type" evidence="7">
    <location>
        <begin position="9"/>
        <end position="38"/>
    </location>
</feature>
<evidence type="ECO:0000313" key="8">
    <source>
        <dbReference type="EMBL" id="BCR98212.1"/>
    </source>
</evidence>
<evidence type="ECO:0000256" key="4">
    <source>
        <dbReference type="ARBA" id="ARBA00022833"/>
    </source>
</evidence>
<dbReference type="InterPro" id="IPR036236">
    <property type="entry name" value="Znf_C2H2_sf"/>
</dbReference>
<dbReference type="RefSeq" id="XP_041541978.1">
    <property type="nucleotide sequence ID" value="XM_041688166.1"/>
</dbReference>
<gene>
    <name evidence="8" type="ORF">AKAW2_31531S</name>
</gene>
<keyword evidence="1" id="KW-0479">Metal-binding</keyword>
<keyword evidence="3 5" id="KW-0863">Zinc-finger</keyword>
<feature type="domain" description="C2H2-type" evidence="7">
    <location>
        <begin position="99"/>
        <end position="129"/>
    </location>
</feature>
<evidence type="ECO:0000313" key="9">
    <source>
        <dbReference type="Proteomes" id="UP000661280"/>
    </source>
</evidence>
<dbReference type="SMART" id="SM00355">
    <property type="entry name" value="ZnF_C2H2"/>
    <property type="match status" value="4"/>
</dbReference>
<proteinExistence type="predicted"/>
<keyword evidence="2" id="KW-0677">Repeat</keyword>
<keyword evidence="4" id="KW-0862">Zinc</keyword>
<organism evidence="8 9">
    <name type="scientific">Aspergillus kawachii</name>
    <name type="common">White koji mold</name>
    <name type="synonym">Aspergillus awamori var. kawachi</name>
    <dbReference type="NCBI Taxonomy" id="1069201"/>
    <lineage>
        <taxon>Eukaryota</taxon>
        <taxon>Fungi</taxon>
        <taxon>Dikarya</taxon>
        <taxon>Ascomycota</taxon>
        <taxon>Pezizomycotina</taxon>
        <taxon>Eurotiomycetes</taxon>
        <taxon>Eurotiomycetidae</taxon>
        <taxon>Eurotiales</taxon>
        <taxon>Aspergillaceae</taxon>
        <taxon>Aspergillus</taxon>
        <taxon>Aspergillus subgen. Circumdati</taxon>
    </lineage>
</organism>
<keyword evidence="9" id="KW-1185">Reference proteome</keyword>
<feature type="domain" description="C2H2-type" evidence="7">
    <location>
        <begin position="39"/>
        <end position="68"/>
    </location>
</feature>
<feature type="domain" description="C2H2-type" evidence="7">
    <location>
        <begin position="69"/>
        <end position="98"/>
    </location>
</feature>
<feature type="region of interest" description="Disordered" evidence="6">
    <location>
        <begin position="114"/>
        <end position="141"/>
    </location>
</feature>
<dbReference type="SUPFAM" id="SSF57667">
    <property type="entry name" value="beta-beta-alpha zinc fingers"/>
    <property type="match status" value="2"/>
</dbReference>
<dbReference type="GO" id="GO:0008270">
    <property type="term" value="F:zinc ion binding"/>
    <property type="evidence" value="ECO:0007669"/>
    <property type="project" value="UniProtKB-KW"/>
</dbReference>
<dbReference type="GO" id="GO:0045944">
    <property type="term" value="P:positive regulation of transcription by RNA polymerase II"/>
    <property type="evidence" value="ECO:0007669"/>
    <property type="project" value="UniProtKB-ARBA"/>
</dbReference>
<dbReference type="Gene3D" id="3.30.160.60">
    <property type="entry name" value="Classic Zinc Finger"/>
    <property type="match status" value="4"/>
</dbReference>
<reference evidence="8" key="1">
    <citation type="submission" date="2021-01" db="EMBL/GenBank/DDBJ databases">
        <authorList>
            <consortium name="Aspergillus luchuensis mut. kawachii IFO 4304 genome sequencing consortium"/>
            <person name="Kazuki M."/>
            <person name="Futagami T."/>
        </authorList>
    </citation>
    <scope>NUCLEOTIDE SEQUENCE</scope>
    <source>
        <strain evidence="8">IFO 4308</strain>
    </source>
</reference>
<evidence type="ECO:0000256" key="1">
    <source>
        <dbReference type="ARBA" id="ARBA00022723"/>
    </source>
</evidence>
<reference evidence="8" key="2">
    <citation type="submission" date="2021-02" db="EMBL/GenBank/DDBJ databases">
        <title>Aspergillus luchuensis mut. kawachii IFO 4304 genome sequence.</title>
        <authorList>
            <person name="Mori K."/>
            <person name="Kadooka C."/>
            <person name="Goto M."/>
            <person name="Futagami T."/>
        </authorList>
    </citation>
    <scope>NUCLEOTIDE SEQUENCE</scope>
    <source>
        <strain evidence="8">IFO 4308</strain>
    </source>
</reference>
<sequence length="284" mass="32230">MGHSGGRRHYCLWEHCNKVFNRKADLCRHYRIHTNERPYHCTVKDCNKSFIQRSALTVHSRIHTGEKPHVCEDRECREAFSDSSSLARHRKMHTGIRPYISQESTCKRMFRRKTTLTKHQERSHSSQTIIPSSSRNAITKDSDPGQVAIPISNEPHLSIQHAKFPYTPSPIHDSHAVQSLYVAPAPVQDQAPIVTQPIIVASPVDIQRAQQYCMWLVRQPHHGHVYQEYLPLGFQQPYCSLPIAECPSLIAGASSLSTSPSPHEATLRAAAEDIRTADMPRTCF</sequence>
<evidence type="ECO:0000256" key="2">
    <source>
        <dbReference type="ARBA" id="ARBA00022737"/>
    </source>
</evidence>
<dbReference type="OrthoDB" id="3437960at2759"/>